<dbReference type="PATRIC" id="fig|1348663.4.peg.3882"/>
<accession>A0A066YSQ6</accession>
<evidence type="ECO:0000313" key="3">
    <source>
        <dbReference type="Proteomes" id="UP000027178"/>
    </source>
</evidence>
<dbReference type="PANTHER" id="PTHR46696:SF4">
    <property type="entry name" value="BIOTIN BIOSYNTHESIS CYTOCHROME P450"/>
    <property type="match status" value="1"/>
</dbReference>
<protein>
    <recommendedName>
        <fullName evidence="4">Cytochrome P450</fullName>
    </recommendedName>
</protein>
<dbReference type="InterPro" id="IPR017972">
    <property type="entry name" value="Cyt_P450_CS"/>
</dbReference>
<dbReference type="AlphaFoldDB" id="A0A066YSQ6"/>
<dbReference type="SUPFAM" id="SSF48264">
    <property type="entry name" value="Cytochrome P450"/>
    <property type="match status" value="1"/>
</dbReference>
<dbReference type="PANTHER" id="PTHR46696">
    <property type="entry name" value="P450, PUTATIVE (EUROFUNG)-RELATED"/>
    <property type="match status" value="1"/>
</dbReference>
<dbReference type="Proteomes" id="UP000027178">
    <property type="component" value="Unassembled WGS sequence"/>
</dbReference>
<proteinExistence type="inferred from homology"/>
<dbReference type="InterPro" id="IPR036396">
    <property type="entry name" value="Cyt_P450_sf"/>
</dbReference>
<dbReference type="PROSITE" id="PS00086">
    <property type="entry name" value="CYTOCHROME_P450"/>
    <property type="match status" value="1"/>
</dbReference>
<dbReference type="GO" id="GO:0005506">
    <property type="term" value="F:iron ion binding"/>
    <property type="evidence" value="ECO:0007669"/>
    <property type="project" value="InterPro"/>
</dbReference>
<comment type="similarity">
    <text evidence="1">Belongs to the cytochrome P450 family.</text>
</comment>
<evidence type="ECO:0000256" key="1">
    <source>
        <dbReference type="ARBA" id="ARBA00010617"/>
    </source>
</evidence>
<keyword evidence="3" id="KW-1185">Reference proteome</keyword>
<organism evidence="2 3">
    <name type="scientific">Kitasatospora cheerisanensis KCTC 2395</name>
    <dbReference type="NCBI Taxonomy" id="1348663"/>
    <lineage>
        <taxon>Bacteria</taxon>
        <taxon>Bacillati</taxon>
        <taxon>Actinomycetota</taxon>
        <taxon>Actinomycetes</taxon>
        <taxon>Kitasatosporales</taxon>
        <taxon>Streptomycetaceae</taxon>
        <taxon>Kitasatospora</taxon>
    </lineage>
</organism>
<dbReference type="GO" id="GO:0020037">
    <property type="term" value="F:heme binding"/>
    <property type="evidence" value="ECO:0007669"/>
    <property type="project" value="InterPro"/>
</dbReference>
<reference evidence="2 3" key="1">
    <citation type="submission" date="2014-05" db="EMBL/GenBank/DDBJ databases">
        <title>Draft Genome Sequence of Kitasatospora cheerisanensis KCTC 2395.</title>
        <authorList>
            <person name="Nam D.H."/>
        </authorList>
    </citation>
    <scope>NUCLEOTIDE SEQUENCE [LARGE SCALE GENOMIC DNA]</scope>
    <source>
        <strain evidence="2 3">KCTC 2395</strain>
    </source>
</reference>
<dbReference type="Gene3D" id="1.10.630.10">
    <property type="entry name" value="Cytochrome P450"/>
    <property type="match status" value="1"/>
</dbReference>
<name>A0A066YSQ6_9ACTN</name>
<dbReference type="GO" id="GO:0036199">
    <property type="term" value="F:cholest-4-en-3-one 26-monooxygenase activity"/>
    <property type="evidence" value="ECO:0007669"/>
    <property type="project" value="TreeGrafter"/>
</dbReference>
<evidence type="ECO:0000313" key="2">
    <source>
        <dbReference type="EMBL" id="KDN84237.1"/>
    </source>
</evidence>
<gene>
    <name evidence="2" type="ORF">KCH_40280</name>
</gene>
<dbReference type="GO" id="GO:0006707">
    <property type="term" value="P:cholesterol catabolic process"/>
    <property type="evidence" value="ECO:0007669"/>
    <property type="project" value="TreeGrafter"/>
</dbReference>
<dbReference type="RefSeq" id="WP_051653212.1">
    <property type="nucleotide sequence ID" value="NZ_KK853997.1"/>
</dbReference>
<comment type="caution">
    <text evidence="2">The sequence shown here is derived from an EMBL/GenBank/DDBJ whole genome shotgun (WGS) entry which is preliminary data.</text>
</comment>
<sequence length="151" mass="16014">MLAVAAVNTTLAALPRAVAWCARAGRWEQARTDPEALAAELLRLTAASPVLPRVAAADATVLGHRIRRGDRLLLVARHAAEAHRDTPSGDPGLATQAPFGLGRHACPGASLARAQLAELLRALAPLRPRVLRTVPDPRSALPSYRHCLLTP</sequence>
<dbReference type="HOGENOM" id="CLU_1795418_0_0_11"/>
<dbReference type="eggNOG" id="COG2124">
    <property type="taxonomic scope" value="Bacteria"/>
</dbReference>
<dbReference type="GO" id="GO:0008395">
    <property type="term" value="F:steroid hydroxylase activity"/>
    <property type="evidence" value="ECO:0007669"/>
    <property type="project" value="TreeGrafter"/>
</dbReference>
<dbReference type="EMBL" id="JNBY01000093">
    <property type="protein sequence ID" value="KDN84237.1"/>
    <property type="molecule type" value="Genomic_DNA"/>
</dbReference>
<evidence type="ECO:0008006" key="4">
    <source>
        <dbReference type="Google" id="ProtNLM"/>
    </source>
</evidence>